<protein>
    <submittedName>
        <fullName evidence="1">Uncharacterized protein</fullName>
    </submittedName>
</protein>
<proteinExistence type="predicted"/>
<sequence length="46" mass="5127">MTSPRWSAEALRAMSPMHVSKSRIWTAVTARLGQARLEQIEAWGSA</sequence>
<organism evidence="1 2">
    <name type="scientific">Sinomonas terricola</name>
    <dbReference type="NCBI Taxonomy" id="3110330"/>
    <lineage>
        <taxon>Bacteria</taxon>
        <taxon>Bacillati</taxon>
        <taxon>Actinomycetota</taxon>
        <taxon>Actinomycetes</taxon>
        <taxon>Micrococcales</taxon>
        <taxon>Micrococcaceae</taxon>
        <taxon>Sinomonas</taxon>
    </lineage>
</organism>
<keyword evidence="2" id="KW-1185">Reference proteome</keyword>
<name>A0ABU5TC90_9MICC</name>
<reference evidence="1 2" key="1">
    <citation type="submission" date="2023-12" db="EMBL/GenBank/DDBJ databases">
        <title>Sinomonas terricola sp. nov, isolated from litchi orchard soil in Guangdong, PR China.</title>
        <authorList>
            <person name="Jiaxin W."/>
            <person name="Yang Z."/>
            <person name="Honghui Z."/>
        </authorList>
    </citation>
    <scope>NUCLEOTIDE SEQUENCE [LARGE SCALE GENOMIC DNA]</scope>
    <source>
        <strain evidence="1 2">JGH33</strain>
    </source>
</reference>
<dbReference type="Proteomes" id="UP001304769">
    <property type="component" value="Unassembled WGS sequence"/>
</dbReference>
<evidence type="ECO:0000313" key="1">
    <source>
        <dbReference type="EMBL" id="MEA5457307.1"/>
    </source>
</evidence>
<dbReference type="EMBL" id="JAYGGQ010000026">
    <property type="protein sequence ID" value="MEA5457307.1"/>
    <property type="molecule type" value="Genomic_DNA"/>
</dbReference>
<gene>
    <name evidence="1" type="ORF">SPF06_21530</name>
</gene>
<evidence type="ECO:0000313" key="2">
    <source>
        <dbReference type="Proteomes" id="UP001304769"/>
    </source>
</evidence>
<accession>A0ABU5TC90</accession>
<comment type="caution">
    <text evidence="1">The sequence shown here is derived from an EMBL/GenBank/DDBJ whole genome shotgun (WGS) entry which is preliminary data.</text>
</comment>
<dbReference type="RefSeq" id="WP_323281219.1">
    <property type="nucleotide sequence ID" value="NZ_JAYGGQ010000026.1"/>
</dbReference>